<proteinExistence type="predicted"/>
<dbReference type="InterPro" id="IPR048102">
    <property type="entry name" value="MobP3"/>
</dbReference>
<dbReference type="InterPro" id="IPR011990">
    <property type="entry name" value="TPR-like_helical_dom_sf"/>
</dbReference>
<dbReference type="Gene3D" id="1.25.40.10">
    <property type="entry name" value="Tetratricopeptide repeat domain"/>
    <property type="match status" value="1"/>
</dbReference>
<dbReference type="Proteomes" id="UP001600894">
    <property type="component" value="Unassembled WGS sequence"/>
</dbReference>
<dbReference type="InterPro" id="IPR041073">
    <property type="entry name" value="MobL"/>
</dbReference>
<gene>
    <name evidence="1" type="ORF">F130042H8_26710</name>
</gene>
<sequence length="535" mass="61572">MKSKVISKIRCHSPNQKNTPILNYNYLYYIATREGVDLYPLDQELSQDMTGSSDNETYMRYIHERPRSNGLFGNIDTSDVNAVCRNMKNISKTHCIYRGILSLSEEDAQDLNYMDKAAWKDLLTLSLPEISSTLGIPATELQWVAAFHKEKGHPHVHYMLWSKNPKHVPTPYISIRQQHRCREILARRITANKRNELNILKTQSRDALLESSKKYTQTKSQKLADNICTQPSFQTLRKVNRDFLSSSSRELADLVTNLPKKGSIKYAYLPPEVKKQVDQIVQNMIGKEELKKEYDSFLNYHKEIASTYSPTQKELRIAILKAKEDIDQRLANVVLKAAQELRKDKSLYYALLNTRLPSYKTLLKRGISNQTIFALKNEIKDGDSQAAYLLGRIYDDPDSAFHDPDKAIHFYQNAADNGNTSAKSILGSKYIWGKDVKQNEKLGRTLLHEAQKEGNEYAKDAEQAYDSYQKERAEYRTISLMSDLLVSLCYANTTRNPSSVYRQDDDKNNIKALREKAKLNPHKHSNNLDYEHDAL</sequence>
<accession>A0ABQ0B038</accession>
<keyword evidence="2" id="KW-1185">Reference proteome</keyword>
<dbReference type="InterPro" id="IPR006597">
    <property type="entry name" value="Sel1-like"/>
</dbReference>
<dbReference type="Pfam" id="PF18555">
    <property type="entry name" value="MobL"/>
    <property type="match status" value="1"/>
</dbReference>
<reference evidence="1 2" key="1">
    <citation type="submission" date="2024-04" db="EMBL/GenBank/DDBJ databases">
        <title>Defined microbial consortia suppress multidrug-resistant proinflammatory Enterobacteriaceae via ecological control.</title>
        <authorList>
            <person name="Furuichi M."/>
            <person name="Kawaguchi T."/>
            <person name="Pust M."/>
            <person name="Yasuma K."/>
            <person name="Plichta D."/>
            <person name="Hasegawa N."/>
            <person name="Ohya T."/>
            <person name="Bhattarai S."/>
            <person name="Sasajima S."/>
            <person name="Aoto Y."/>
            <person name="Tuganbaev T."/>
            <person name="Yaginuma M."/>
            <person name="Ueda M."/>
            <person name="Okahashi N."/>
            <person name="Amafuji K."/>
            <person name="Kiridooshi Y."/>
            <person name="Sugita K."/>
            <person name="Strazar M."/>
            <person name="Skelly A."/>
            <person name="Suda W."/>
            <person name="Hattori M."/>
            <person name="Nakamoto N."/>
            <person name="Caballero S."/>
            <person name="Norman J."/>
            <person name="Olle B."/>
            <person name="Tanoue T."/>
            <person name="Arita M."/>
            <person name="Bucci V."/>
            <person name="Atarashi K."/>
            <person name="Xavier R."/>
            <person name="Honda K."/>
        </authorList>
    </citation>
    <scope>NUCLEOTIDE SEQUENCE [LARGE SCALE GENOMIC DNA]</scope>
    <source>
        <strain evidence="2">f13</strain>
    </source>
</reference>
<protein>
    <recommendedName>
        <fullName evidence="3">TPR repeat protein</fullName>
    </recommendedName>
</protein>
<dbReference type="SMART" id="SM00671">
    <property type="entry name" value="SEL1"/>
    <property type="match status" value="2"/>
</dbReference>
<evidence type="ECO:0000313" key="2">
    <source>
        <dbReference type="Proteomes" id="UP001600894"/>
    </source>
</evidence>
<dbReference type="RefSeq" id="WP_176255931.1">
    <property type="nucleotide sequence ID" value="NZ_BAABXL010000001.1"/>
</dbReference>
<dbReference type="SUPFAM" id="SSF81901">
    <property type="entry name" value="HCP-like"/>
    <property type="match status" value="1"/>
</dbReference>
<dbReference type="EMBL" id="BAABXL010000001">
    <property type="protein sequence ID" value="GAA6269611.1"/>
    <property type="molecule type" value="Genomic_DNA"/>
</dbReference>
<organism evidence="1 2">
    <name type="scientific">Enterocloster alcoholdehydrogenati</name>
    <dbReference type="NCBI Taxonomy" id="2547410"/>
    <lineage>
        <taxon>Bacteria</taxon>
        <taxon>Bacillati</taxon>
        <taxon>Bacillota</taxon>
        <taxon>Clostridia</taxon>
        <taxon>Lachnospirales</taxon>
        <taxon>Lachnospiraceae</taxon>
        <taxon>Enterocloster</taxon>
    </lineage>
</organism>
<name>A0ABQ0B038_9FIRM</name>
<evidence type="ECO:0008006" key="3">
    <source>
        <dbReference type="Google" id="ProtNLM"/>
    </source>
</evidence>
<evidence type="ECO:0000313" key="1">
    <source>
        <dbReference type="EMBL" id="GAA6269611.1"/>
    </source>
</evidence>
<dbReference type="NCBIfam" id="NF041499">
    <property type="entry name" value="MobP3"/>
    <property type="match status" value="1"/>
</dbReference>
<comment type="caution">
    <text evidence="1">The sequence shown here is derived from an EMBL/GenBank/DDBJ whole genome shotgun (WGS) entry which is preliminary data.</text>
</comment>